<feature type="transmembrane region" description="Helical" evidence="8">
    <location>
        <begin position="165"/>
        <end position="187"/>
    </location>
</feature>
<dbReference type="EMBL" id="JACXYZ010000002">
    <property type="protein sequence ID" value="MBD3925723.1"/>
    <property type="molecule type" value="Genomic_DNA"/>
</dbReference>
<evidence type="ECO:0000256" key="4">
    <source>
        <dbReference type="ARBA" id="ARBA00022692"/>
    </source>
</evidence>
<evidence type="ECO:0000256" key="1">
    <source>
        <dbReference type="ARBA" id="ARBA00004651"/>
    </source>
</evidence>
<keyword evidence="5 8" id="KW-1133">Transmembrane helix</keyword>
<feature type="transmembrane region" description="Helical" evidence="8">
    <location>
        <begin position="407"/>
        <end position="427"/>
    </location>
</feature>
<protein>
    <submittedName>
        <fullName evidence="10">Na+/H+ antiporter subunit D</fullName>
    </submittedName>
</protein>
<dbReference type="Pfam" id="PF00361">
    <property type="entry name" value="Proton_antipo_M"/>
    <property type="match status" value="1"/>
</dbReference>
<evidence type="ECO:0000313" key="10">
    <source>
        <dbReference type="EMBL" id="MBD3925723.1"/>
    </source>
</evidence>
<feature type="transmembrane region" description="Helical" evidence="8">
    <location>
        <begin position="330"/>
        <end position="348"/>
    </location>
</feature>
<feature type="transmembrane region" description="Helical" evidence="8">
    <location>
        <begin position="275"/>
        <end position="293"/>
    </location>
</feature>
<dbReference type="PANTHER" id="PTHR42703:SF1">
    <property type="entry name" value="NA(+)_H(+) ANTIPORTER SUBUNIT D1"/>
    <property type="match status" value="1"/>
</dbReference>
<dbReference type="InterPro" id="IPR001750">
    <property type="entry name" value="ND/Mrp_TM"/>
</dbReference>
<dbReference type="PANTHER" id="PTHR42703">
    <property type="entry name" value="NADH DEHYDROGENASE"/>
    <property type="match status" value="1"/>
</dbReference>
<feature type="transmembrane region" description="Helical" evidence="8">
    <location>
        <begin position="239"/>
        <end position="260"/>
    </location>
</feature>
<sequence length="568" mass="60068">MNSLVPLPVLLPILGAGASLALLHHPRIQRWLSLAVLGSVVVVAAVLLVQADRHGPQTVWIGAWPETLGIVLVADRLAALMLLVSAIVTLAVLAYSVGQGMTEDEEGAPISVYHPTFLVLVAGVANAFLAGDLFNLFVSFEMLLFASYVLLTLGGTAARVRAGTIYVLVNLLSSTLFLISLAVTYAATGTLTLAHLAERLAELPDHVSMMIQLLLLTTFAIKAAVFPLSLWLPDSYPTAPAPVTAVFAGLLTKVGVYAILRMQTLLFPDSPLTDLLLWAALLTMIIGILGAIAQSDIKRMLSFTLVSHIGYLILGIALDSRTGTAGTTFYVVHHITIQTALFLVLGLVERRAGSTALMRIGGLARIAPVLAVLFFVPAMNLAGIPPFSGFIGKVGLFQAAQLDGSPLAWTLVAAGAATSLLTLYAVAKTWAVAFWRTPREAHEALEAIGETAGGAATEPVPGHDTRAMHQHRGHVHTAAGTVSRRDIEEARRLGDDSEPDRDLFTLIEAGDDTRHSPLGMLLPAGGLVAASVLLSVIAGPLYALADRAAGDLHERTPYLSSVLTEEHP</sequence>
<evidence type="ECO:0000256" key="5">
    <source>
        <dbReference type="ARBA" id="ARBA00022989"/>
    </source>
</evidence>
<comment type="similarity">
    <text evidence="2">Belongs to the CPA3 antiporters (TC 2.A.63) subunit D family.</text>
</comment>
<evidence type="ECO:0000256" key="6">
    <source>
        <dbReference type="ARBA" id="ARBA00023136"/>
    </source>
</evidence>
<keyword evidence="6 8" id="KW-0472">Membrane</keyword>
<dbReference type="InterPro" id="IPR003918">
    <property type="entry name" value="NADH_UbQ_OxRdtase"/>
</dbReference>
<feature type="transmembrane region" description="Helical" evidence="8">
    <location>
        <begin position="369"/>
        <end position="387"/>
    </location>
</feature>
<evidence type="ECO:0000256" key="8">
    <source>
        <dbReference type="SAM" id="Phobius"/>
    </source>
</evidence>
<dbReference type="Proteomes" id="UP000618818">
    <property type="component" value="Unassembled WGS sequence"/>
</dbReference>
<keyword evidence="3" id="KW-1003">Cell membrane</keyword>
<feature type="transmembrane region" description="Helical" evidence="8">
    <location>
        <begin position="207"/>
        <end position="232"/>
    </location>
</feature>
<accession>A0ABR8NC57</accession>
<evidence type="ECO:0000256" key="2">
    <source>
        <dbReference type="ARBA" id="ARBA00005346"/>
    </source>
</evidence>
<evidence type="ECO:0000256" key="3">
    <source>
        <dbReference type="ARBA" id="ARBA00022475"/>
    </source>
</evidence>
<evidence type="ECO:0000313" key="11">
    <source>
        <dbReference type="Proteomes" id="UP000618818"/>
    </source>
</evidence>
<keyword evidence="4 7" id="KW-0812">Transmembrane</keyword>
<feature type="transmembrane region" description="Helical" evidence="8">
    <location>
        <begin position="300"/>
        <end position="318"/>
    </location>
</feature>
<dbReference type="RefSeq" id="WP_191195604.1">
    <property type="nucleotide sequence ID" value="NZ_JACXYZ010000002.1"/>
</dbReference>
<dbReference type="NCBIfam" id="NF009308">
    <property type="entry name" value="PRK12665.1"/>
    <property type="match status" value="1"/>
</dbReference>
<feature type="transmembrane region" description="Helical" evidence="8">
    <location>
        <begin position="521"/>
        <end position="545"/>
    </location>
</feature>
<proteinExistence type="inferred from homology"/>
<reference evidence="10 11" key="1">
    <citation type="submission" date="2020-09" db="EMBL/GenBank/DDBJ databases">
        <title>novel species in genus Nocardioides.</title>
        <authorList>
            <person name="Zhang G."/>
        </authorList>
    </citation>
    <scope>NUCLEOTIDE SEQUENCE [LARGE SCALE GENOMIC DNA]</scope>
    <source>
        <strain evidence="10 11">KCTC 39551</strain>
    </source>
</reference>
<organism evidence="10 11">
    <name type="scientific">Nocardioides cavernae</name>
    <dbReference type="NCBI Taxonomy" id="1921566"/>
    <lineage>
        <taxon>Bacteria</taxon>
        <taxon>Bacillati</taxon>
        <taxon>Actinomycetota</taxon>
        <taxon>Actinomycetes</taxon>
        <taxon>Propionibacteriales</taxon>
        <taxon>Nocardioidaceae</taxon>
        <taxon>Nocardioides</taxon>
    </lineage>
</organism>
<feature type="transmembrane region" description="Helical" evidence="8">
    <location>
        <begin position="77"/>
        <end position="98"/>
    </location>
</feature>
<feature type="transmembrane region" description="Helical" evidence="8">
    <location>
        <begin position="6"/>
        <end position="24"/>
    </location>
</feature>
<keyword evidence="11" id="KW-1185">Reference proteome</keyword>
<feature type="domain" description="NADH:quinone oxidoreductase/Mrp antiporter transmembrane" evidence="9">
    <location>
        <begin position="130"/>
        <end position="411"/>
    </location>
</feature>
<comment type="subcellular location">
    <subcellularLocation>
        <location evidence="1">Cell membrane</location>
        <topology evidence="1">Multi-pass membrane protein</topology>
    </subcellularLocation>
    <subcellularLocation>
        <location evidence="7">Membrane</location>
        <topology evidence="7">Multi-pass membrane protein</topology>
    </subcellularLocation>
</comment>
<feature type="transmembrane region" description="Helical" evidence="8">
    <location>
        <begin position="110"/>
        <end position="130"/>
    </location>
</feature>
<gene>
    <name evidence="10" type="ORF">IEZ26_13905</name>
</gene>
<comment type="caution">
    <text evidence="10">The sequence shown here is derived from an EMBL/GenBank/DDBJ whole genome shotgun (WGS) entry which is preliminary data.</text>
</comment>
<dbReference type="PRINTS" id="PR01437">
    <property type="entry name" value="NUOXDRDTASE4"/>
</dbReference>
<dbReference type="InterPro" id="IPR050586">
    <property type="entry name" value="CPA3_Na-H_Antiporter_D"/>
</dbReference>
<name>A0ABR8NC57_9ACTN</name>
<evidence type="ECO:0000256" key="7">
    <source>
        <dbReference type="RuleBase" id="RU000320"/>
    </source>
</evidence>
<evidence type="ECO:0000259" key="9">
    <source>
        <dbReference type="Pfam" id="PF00361"/>
    </source>
</evidence>
<feature type="transmembrane region" description="Helical" evidence="8">
    <location>
        <begin position="31"/>
        <end position="51"/>
    </location>
</feature>
<feature type="transmembrane region" description="Helical" evidence="8">
    <location>
        <begin position="136"/>
        <end position="153"/>
    </location>
</feature>